<evidence type="ECO:0000256" key="2">
    <source>
        <dbReference type="ARBA" id="ARBA00001966"/>
    </source>
</evidence>
<dbReference type="SUPFAM" id="SSF51395">
    <property type="entry name" value="FMN-linked oxidoreductases"/>
    <property type="match status" value="1"/>
</dbReference>
<dbReference type="Pfam" id="PF00724">
    <property type="entry name" value="Oxidored_FMN"/>
    <property type="match status" value="1"/>
</dbReference>
<dbReference type="InterPro" id="IPR051793">
    <property type="entry name" value="NADH:flavin_oxidoreductase"/>
</dbReference>
<dbReference type="Gene3D" id="3.50.50.60">
    <property type="entry name" value="FAD/NAD(P)-binding domain"/>
    <property type="match status" value="1"/>
</dbReference>
<sequence length="671" mass="68397">MHDGEPARPAPAARLPLARRARVAGRRPASAVLFGPHVTNLGAGRALSSAHTAYYAERAAGGAGIVVTETASVHPSDWPYERAPLAAECADGWARIAEACRPHGTFVLAGLGHRGMQGKSAFGDRGALWGPSAVADPATREMPAVMERGEIAAVVAGFADAARRAAGAGCDGVEIDAGPTSLLRQFLSNLTNRRADAYGEDRAALLLEVLVAVRESVGDAVVALRLTCDEAVSWGGIGPDEATAAVRRAADVADLITVVRGGLYTVDAYRPVALPPWAQAHAQFDTAPGFNAELCRAMRAAADGRAAVALQGSVTEPVAAEGFLEDGTADLVEMTRALIADPHLVACAQAGVAPRPCLLCNQGCMVDDPRNPLVDCAVRPGPPGESIPVAEECGEAVADCAEATAADPLGVLVLGAGVAGLAAARVLAVGGARVTVLERAAAPGGVLQAAAVARPALAGLRGWLEGECARLGVRLECGVDDGERRAAEALRCGTPVIQATGGLPRPAGVPCEAWAEAAAVLDTVGGVLPLPDGPVLVNDPIGGPVGVAFAEWLAAAGRTVHLVTPDPVAGAELARAGDLVGANVRLARAGVTRHVLSVLRGQRDGAAVLEHGHTGERREVPCVLVVDCAPRLPGISLAGAVRAGDCVAPRTALEAMREGEEAARTTLARRR</sequence>
<name>A0ABP9CFM7_9ACTN</name>
<evidence type="ECO:0000313" key="11">
    <source>
        <dbReference type="EMBL" id="GAA4810177.1"/>
    </source>
</evidence>
<dbReference type="Pfam" id="PF13450">
    <property type="entry name" value="NAD_binding_8"/>
    <property type="match status" value="1"/>
</dbReference>
<dbReference type="InterPro" id="IPR001155">
    <property type="entry name" value="OxRdtase_FMN_N"/>
</dbReference>
<evidence type="ECO:0000256" key="8">
    <source>
        <dbReference type="ARBA" id="ARBA00023004"/>
    </source>
</evidence>
<dbReference type="EMBL" id="BAABKQ010000001">
    <property type="protein sequence ID" value="GAA4810177.1"/>
    <property type="molecule type" value="Genomic_DNA"/>
</dbReference>
<evidence type="ECO:0000256" key="9">
    <source>
        <dbReference type="ARBA" id="ARBA00023014"/>
    </source>
</evidence>
<keyword evidence="6" id="KW-0479">Metal-binding</keyword>
<keyword evidence="12" id="KW-1185">Reference proteome</keyword>
<dbReference type="InterPro" id="IPR023967">
    <property type="entry name" value="CHP03996_oxidoreductase"/>
</dbReference>
<keyword evidence="9" id="KW-0411">Iron-sulfur</keyword>
<evidence type="ECO:0000259" key="10">
    <source>
        <dbReference type="Pfam" id="PF00724"/>
    </source>
</evidence>
<dbReference type="PANTHER" id="PTHR42917:SF2">
    <property type="entry name" value="2,4-DIENOYL-COA REDUCTASE [(2E)-ENOYL-COA-PRODUCING]"/>
    <property type="match status" value="1"/>
</dbReference>
<dbReference type="Proteomes" id="UP001500839">
    <property type="component" value="Unassembled WGS sequence"/>
</dbReference>
<dbReference type="Gene3D" id="3.20.20.70">
    <property type="entry name" value="Aldolase class I"/>
    <property type="match status" value="1"/>
</dbReference>
<comment type="similarity">
    <text evidence="3">In the N-terminal section; belongs to the NADH:flavin oxidoreductase/NADH oxidase family.</text>
</comment>
<keyword evidence="8" id="KW-0408">Iron</keyword>
<evidence type="ECO:0000256" key="6">
    <source>
        <dbReference type="ARBA" id="ARBA00022723"/>
    </source>
</evidence>
<feature type="domain" description="NADH:flavin oxidoreductase/NADH oxidase N-terminal" evidence="10">
    <location>
        <begin position="46"/>
        <end position="351"/>
    </location>
</feature>
<protein>
    <submittedName>
        <fullName evidence="11">FAD-dependent oxidoreductase</fullName>
    </submittedName>
</protein>
<dbReference type="InterPro" id="IPR013785">
    <property type="entry name" value="Aldolase_TIM"/>
</dbReference>
<evidence type="ECO:0000256" key="1">
    <source>
        <dbReference type="ARBA" id="ARBA00001917"/>
    </source>
</evidence>
<evidence type="ECO:0000313" key="12">
    <source>
        <dbReference type="Proteomes" id="UP001500839"/>
    </source>
</evidence>
<keyword evidence="4" id="KW-0285">Flavoprotein</keyword>
<keyword evidence="5" id="KW-0288">FMN</keyword>
<reference evidence="12" key="1">
    <citation type="journal article" date="2019" name="Int. J. Syst. Evol. Microbiol.">
        <title>The Global Catalogue of Microorganisms (GCM) 10K type strain sequencing project: providing services to taxonomists for standard genome sequencing and annotation.</title>
        <authorList>
            <consortium name="The Broad Institute Genomics Platform"/>
            <consortium name="The Broad Institute Genome Sequencing Center for Infectious Disease"/>
            <person name="Wu L."/>
            <person name="Ma J."/>
        </authorList>
    </citation>
    <scope>NUCLEOTIDE SEQUENCE [LARGE SCALE GENOMIC DNA]</scope>
    <source>
        <strain evidence="12">JCM 18542</strain>
    </source>
</reference>
<keyword evidence="7" id="KW-0560">Oxidoreductase</keyword>
<dbReference type="NCBIfam" id="TIGR03996">
    <property type="entry name" value="mycofact_OYE_1"/>
    <property type="match status" value="1"/>
</dbReference>
<evidence type="ECO:0000256" key="4">
    <source>
        <dbReference type="ARBA" id="ARBA00022630"/>
    </source>
</evidence>
<comment type="cofactor">
    <cofactor evidence="1">
        <name>FMN</name>
        <dbReference type="ChEBI" id="CHEBI:58210"/>
    </cofactor>
</comment>
<evidence type="ECO:0000256" key="3">
    <source>
        <dbReference type="ARBA" id="ARBA00011048"/>
    </source>
</evidence>
<dbReference type="Gene3D" id="3.40.50.720">
    <property type="entry name" value="NAD(P)-binding Rossmann-like Domain"/>
    <property type="match status" value="1"/>
</dbReference>
<comment type="cofactor">
    <cofactor evidence="2">
        <name>[4Fe-4S] cluster</name>
        <dbReference type="ChEBI" id="CHEBI:49883"/>
    </cofactor>
</comment>
<organism evidence="11 12">
    <name type="scientific">Tomitella cavernea</name>
    <dbReference type="NCBI Taxonomy" id="1387982"/>
    <lineage>
        <taxon>Bacteria</taxon>
        <taxon>Bacillati</taxon>
        <taxon>Actinomycetota</taxon>
        <taxon>Actinomycetes</taxon>
        <taxon>Mycobacteriales</taxon>
        <taxon>Tomitella</taxon>
    </lineage>
</organism>
<accession>A0ABP9CFM7</accession>
<evidence type="ECO:0000256" key="7">
    <source>
        <dbReference type="ARBA" id="ARBA00023002"/>
    </source>
</evidence>
<proteinExistence type="inferred from homology"/>
<dbReference type="SUPFAM" id="SSF51905">
    <property type="entry name" value="FAD/NAD(P)-binding domain"/>
    <property type="match status" value="1"/>
</dbReference>
<dbReference type="InterPro" id="IPR036188">
    <property type="entry name" value="FAD/NAD-bd_sf"/>
</dbReference>
<dbReference type="PANTHER" id="PTHR42917">
    <property type="entry name" value="2,4-DIENOYL-COA REDUCTASE"/>
    <property type="match status" value="1"/>
</dbReference>
<evidence type="ECO:0000256" key="5">
    <source>
        <dbReference type="ARBA" id="ARBA00022643"/>
    </source>
</evidence>
<comment type="caution">
    <text evidence="11">The sequence shown here is derived from an EMBL/GenBank/DDBJ whole genome shotgun (WGS) entry which is preliminary data.</text>
</comment>
<gene>
    <name evidence="11" type="ORF">GCM10023353_13030</name>
</gene>